<dbReference type="AlphaFoldDB" id="A0A4Y2H4J3"/>
<reference evidence="1 2" key="1">
    <citation type="journal article" date="2019" name="Sci. Rep.">
        <title>Orb-weaving spider Araneus ventricosus genome elucidates the spidroin gene catalogue.</title>
        <authorList>
            <person name="Kono N."/>
            <person name="Nakamura H."/>
            <person name="Ohtoshi R."/>
            <person name="Moran D.A.P."/>
            <person name="Shinohara A."/>
            <person name="Yoshida Y."/>
            <person name="Fujiwara M."/>
            <person name="Mori M."/>
            <person name="Tomita M."/>
            <person name="Arakawa K."/>
        </authorList>
    </citation>
    <scope>NUCLEOTIDE SEQUENCE [LARGE SCALE GENOMIC DNA]</scope>
</reference>
<dbReference type="EMBL" id="BGPR01001749">
    <property type="protein sequence ID" value="GBM61030.1"/>
    <property type="molecule type" value="Genomic_DNA"/>
</dbReference>
<comment type="caution">
    <text evidence="1">The sequence shown here is derived from an EMBL/GenBank/DDBJ whole genome shotgun (WGS) entry which is preliminary data.</text>
</comment>
<proteinExistence type="predicted"/>
<accession>A0A4Y2H4J3</accession>
<sequence length="124" mass="13794">MVGSGTTITDLAAKVQQSWITVQQNAIRHLYDRMFVLNKVVSTKGRTINITGIDKDFAREENCSPFDPPVSPFTSTQGDNFDDALEKVINISHDIWSCGLILRDSFRNAVAATGSYRWGVDNNI</sequence>
<evidence type="ECO:0000313" key="2">
    <source>
        <dbReference type="Proteomes" id="UP000499080"/>
    </source>
</evidence>
<organism evidence="1 2">
    <name type="scientific">Araneus ventricosus</name>
    <name type="common">Orbweaver spider</name>
    <name type="synonym">Epeira ventricosa</name>
    <dbReference type="NCBI Taxonomy" id="182803"/>
    <lineage>
        <taxon>Eukaryota</taxon>
        <taxon>Metazoa</taxon>
        <taxon>Ecdysozoa</taxon>
        <taxon>Arthropoda</taxon>
        <taxon>Chelicerata</taxon>
        <taxon>Arachnida</taxon>
        <taxon>Araneae</taxon>
        <taxon>Araneomorphae</taxon>
        <taxon>Entelegynae</taxon>
        <taxon>Araneoidea</taxon>
        <taxon>Araneidae</taxon>
        <taxon>Araneus</taxon>
    </lineage>
</organism>
<keyword evidence="2" id="KW-1185">Reference proteome</keyword>
<gene>
    <name evidence="1" type="ORF">AVEN_264362_1</name>
</gene>
<dbReference type="Proteomes" id="UP000499080">
    <property type="component" value="Unassembled WGS sequence"/>
</dbReference>
<protein>
    <submittedName>
        <fullName evidence="1">Uncharacterized protein</fullName>
    </submittedName>
</protein>
<evidence type="ECO:0000313" key="1">
    <source>
        <dbReference type="EMBL" id="GBM61030.1"/>
    </source>
</evidence>
<name>A0A4Y2H4J3_ARAVE</name>